<dbReference type="InterPro" id="IPR036291">
    <property type="entry name" value="NAD(P)-bd_dom_sf"/>
</dbReference>
<dbReference type="GO" id="GO:0004354">
    <property type="term" value="F:glutamate dehydrogenase (NADP+) activity"/>
    <property type="evidence" value="ECO:0007669"/>
    <property type="project" value="TreeGrafter"/>
</dbReference>
<gene>
    <name evidence="2" type="ORF">S12H4_47746</name>
</gene>
<dbReference type="SMART" id="SM00839">
    <property type="entry name" value="ELFV_dehydrog"/>
    <property type="match status" value="1"/>
</dbReference>
<dbReference type="Pfam" id="PF00208">
    <property type="entry name" value="ELFV_dehydrog"/>
    <property type="match status" value="1"/>
</dbReference>
<feature type="non-terminal residue" evidence="2">
    <location>
        <position position="1"/>
    </location>
</feature>
<proteinExistence type="predicted"/>
<dbReference type="EMBL" id="BARW01029764">
    <property type="protein sequence ID" value="GAJ13006.1"/>
    <property type="molecule type" value="Genomic_DNA"/>
</dbReference>
<dbReference type="PRINTS" id="PR00082">
    <property type="entry name" value="GLFDHDRGNASE"/>
</dbReference>
<dbReference type="Gene3D" id="3.40.50.720">
    <property type="entry name" value="NAD(P)-binding Rossmann-like Domain"/>
    <property type="match status" value="1"/>
</dbReference>
<dbReference type="Gene3D" id="1.10.285.10">
    <property type="entry name" value="Glutamate Dehydrogenase, chain A, domain 3"/>
    <property type="match status" value="1"/>
</dbReference>
<sequence>TCLVSGSGNVAQFTTEKLNELGAKVVTLSDSAGYIYDESGIDSKKLEYVKVLKNVRRGRIKEYADKYSSAVYTPVDPALDHNPLWNHKVDCAFPSATQNEINGKDAQNLVSNGVMLVSEGANMPTVPDGVDIFLQEKLLYGPGKAANAGGVSVSGLEMTQNSMRLVWTREEVDNRLKMIMKSIHQSSLEAAEQYGTPGNYVNGANIAGFVKVVDAMLDQGLV</sequence>
<comment type="caution">
    <text evidence="2">The sequence shown here is derived from an EMBL/GenBank/DDBJ whole genome shotgun (WGS) entry which is preliminary data.</text>
</comment>
<dbReference type="InterPro" id="IPR006095">
    <property type="entry name" value="Glu/Leu/Phe/Val/Trp_DH"/>
</dbReference>
<accession>X1VF94</accession>
<feature type="domain" description="Glutamate/phenylalanine/leucine/valine/L-tryptophan dehydrogenase C-terminal" evidence="1">
    <location>
        <begin position="1"/>
        <end position="220"/>
    </location>
</feature>
<dbReference type="SUPFAM" id="SSF51735">
    <property type="entry name" value="NAD(P)-binding Rossmann-fold domains"/>
    <property type="match status" value="1"/>
</dbReference>
<dbReference type="GO" id="GO:0006537">
    <property type="term" value="P:glutamate biosynthetic process"/>
    <property type="evidence" value="ECO:0007669"/>
    <property type="project" value="TreeGrafter"/>
</dbReference>
<dbReference type="AlphaFoldDB" id="X1VF94"/>
<dbReference type="FunFam" id="3.40.50.720:FF:000030">
    <property type="entry name" value="Glutamate dehydrogenase"/>
    <property type="match status" value="1"/>
</dbReference>
<dbReference type="FunFam" id="1.10.285.10:FF:000001">
    <property type="entry name" value="Glutamate dehydrogenase"/>
    <property type="match status" value="1"/>
</dbReference>
<reference evidence="2" key="1">
    <citation type="journal article" date="2014" name="Front. Microbiol.">
        <title>High frequency of phylogenetically diverse reductive dehalogenase-homologous genes in deep subseafloor sedimentary metagenomes.</title>
        <authorList>
            <person name="Kawai M."/>
            <person name="Futagami T."/>
            <person name="Toyoda A."/>
            <person name="Takaki Y."/>
            <person name="Nishi S."/>
            <person name="Hori S."/>
            <person name="Arai W."/>
            <person name="Tsubouchi T."/>
            <person name="Morono Y."/>
            <person name="Uchiyama I."/>
            <person name="Ito T."/>
            <person name="Fujiyama A."/>
            <person name="Inagaki F."/>
            <person name="Takami H."/>
        </authorList>
    </citation>
    <scope>NUCLEOTIDE SEQUENCE</scope>
    <source>
        <strain evidence="2">Expedition CK06-06</strain>
    </source>
</reference>
<dbReference type="GO" id="GO:0005829">
    <property type="term" value="C:cytosol"/>
    <property type="evidence" value="ECO:0007669"/>
    <property type="project" value="TreeGrafter"/>
</dbReference>
<name>X1VF94_9ZZZZ</name>
<dbReference type="InterPro" id="IPR006096">
    <property type="entry name" value="Glu/Leu/Phe/Val/Trp_DH_C"/>
</dbReference>
<evidence type="ECO:0000313" key="2">
    <source>
        <dbReference type="EMBL" id="GAJ13006.1"/>
    </source>
</evidence>
<evidence type="ECO:0000259" key="1">
    <source>
        <dbReference type="SMART" id="SM00839"/>
    </source>
</evidence>
<dbReference type="InterPro" id="IPR050724">
    <property type="entry name" value="Glu_Leu_Phe_Val_DH"/>
</dbReference>
<dbReference type="PANTHER" id="PTHR43571">
    <property type="entry name" value="NADP-SPECIFIC GLUTAMATE DEHYDROGENASE 1-RELATED"/>
    <property type="match status" value="1"/>
</dbReference>
<protein>
    <recommendedName>
        <fullName evidence="1">Glutamate/phenylalanine/leucine/valine/L-tryptophan dehydrogenase C-terminal domain-containing protein</fullName>
    </recommendedName>
</protein>
<organism evidence="2">
    <name type="scientific">marine sediment metagenome</name>
    <dbReference type="NCBI Taxonomy" id="412755"/>
    <lineage>
        <taxon>unclassified sequences</taxon>
        <taxon>metagenomes</taxon>
        <taxon>ecological metagenomes</taxon>
    </lineage>
</organism>
<dbReference type="PANTHER" id="PTHR43571:SF1">
    <property type="entry name" value="NADP-SPECIFIC GLUTAMATE DEHYDROGENASE 1-RELATED"/>
    <property type="match status" value="1"/>
</dbReference>